<gene>
    <name evidence="1" type="ORF">FOY51_04665</name>
</gene>
<evidence type="ECO:0000313" key="1">
    <source>
        <dbReference type="EMBL" id="KAA0023883.1"/>
    </source>
</evidence>
<dbReference type="Proteomes" id="UP000322244">
    <property type="component" value="Unassembled WGS sequence"/>
</dbReference>
<dbReference type="OrthoDB" id="3723950at2"/>
<dbReference type="EMBL" id="VLNY01000002">
    <property type="protein sequence ID" value="KAA0023883.1"/>
    <property type="molecule type" value="Genomic_DNA"/>
</dbReference>
<evidence type="ECO:0000313" key="2">
    <source>
        <dbReference type="Proteomes" id="UP000322244"/>
    </source>
</evidence>
<reference evidence="1 2" key="1">
    <citation type="submission" date="2019-07" db="EMBL/GenBank/DDBJ databases">
        <title>Rhodococcus cavernicolus sp. nov., isolated from a cave.</title>
        <authorList>
            <person name="Lee S.D."/>
        </authorList>
    </citation>
    <scope>NUCLEOTIDE SEQUENCE [LARGE SCALE GENOMIC DNA]</scope>
    <source>
        <strain evidence="1 2">C1-24</strain>
    </source>
</reference>
<keyword evidence="2" id="KW-1185">Reference proteome</keyword>
<comment type="caution">
    <text evidence="1">The sequence shown here is derived from an EMBL/GenBank/DDBJ whole genome shotgun (WGS) entry which is preliminary data.</text>
</comment>
<organism evidence="1 2">
    <name type="scientific">Antrihabitans cavernicola</name>
    <dbReference type="NCBI Taxonomy" id="2495913"/>
    <lineage>
        <taxon>Bacteria</taxon>
        <taxon>Bacillati</taxon>
        <taxon>Actinomycetota</taxon>
        <taxon>Actinomycetes</taxon>
        <taxon>Mycobacteriales</taxon>
        <taxon>Nocardiaceae</taxon>
        <taxon>Antrihabitans</taxon>
    </lineage>
</organism>
<name>A0A5A7SGV1_9NOCA</name>
<protein>
    <submittedName>
        <fullName evidence="1">Uncharacterized protein</fullName>
    </submittedName>
</protein>
<proteinExistence type="predicted"/>
<dbReference type="RefSeq" id="WP_149429043.1">
    <property type="nucleotide sequence ID" value="NZ_VLNY01000002.1"/>
</dbReference>
<sequence length="99" mass="10434">MRFGEALGLVAAMIHGGAELVTASRWTLPTDAAYAAVGSSGRPLQDAVSAIDDAHESADPVATINAWQRRRLDAWRASGAIEHSPVLWSSFATVDTASQ</sequence>
<accession>A0A5A7SGV1</accession>
<dbReference type="AlphaFoldDB" id="A0A5A7SGV1"/>